<protein>
    <submittedName>
        <fullName evidence="2">Phasin family protein</fullName>
    </submittedName>
</protein>
<evidence type="ECO:0000256" key="1">
    <source>
        <dbReference type="SAM" id="MobiDB-lite"/>
    </source>
</evidence>
<evidence type="ECO:0000313" key="2">
    <source>
        <dbReference type="EMBL" id="MCL1633537.1"/>
    </source>
</evidence>
<evidence type="ECO:0000313" key="3">
    <source>
        <dbReference type="Proteomes" id="UP001431217"/>
    </source>
</evidence>
<organism evidence="2 3">
    <name type="scientific">Luteimonas galliterrae</name>
    <dbReference type="NCBI Taxonomy" id="2940486"/>
    <lineage>
        <taxon>Bacteria</taxon>
        <taxon>Pseudomonadati</taxon>
        <taxon>Pseudomonadota</taxon>
        <taxon>Gammaproteobacteria</taxon>
        <taxon>Lysobacterales</taxon>
        <taxon>Lysobacteraceae</taxon>
        <taxon>Luteimonas</taxon>
    </lineage>
</organism>
<dbReference type="PANTHER" id="PTHR38664">
    <property type="entry name" value="SLR0058 PROTEIN"/>
    <property type="match status" value="1"/>
</dbReference>
<sequence length="178" mass="18989">MAKFKKASKKKSAAGSASAQAHAEQLSGKLSESAQQIWLAGVGAFGRAQAEGTKLFEALVKEGLSFEQTARKFAGGRADAVRDAVENRVGVARERAADTWDKLEKVFEDRVQRALTKLGVPGRDDLSALIDRVDALNAELRKVNGSPAPRKRAAKPAAAKSAAPRKTARKAPARKQAK</sequence>
<reference evidence="2 3" key="1">
    <citation type="submission" date="2022-05" db="EMBL/GenBank/DDBJ databases">
        <title>Luteimonas sp. SX5, whole genome shotgun sequencing project.</title>
        <authorList>
            <person name="Zhao G."/>
            <person name="Shen L."/>
        </authorList>
    </citation>
    <scope>NUCLEOTIDE SEQUENCE [LARGE SCALE GENOMIC DNA]</scope>
    <source>
        <strain evidence="2 3">SX5</strain>
    </source>
</reference>
<feature type="region of interest" description="Disordered" evidence="1">
    <location>
        <begin position="1"/>
        <end position="25"/>
    </location>
</feature>
<proteinExistence type="predicted"/>
<dbReference type="InterPro" id="IPR008769">
    <property type="entry name" value="PhaF_PhaI"/>
</dbReference>
<accession>A0ABT0MF82</accession>
<dbReference type="NCBIfam" id="TIGR01837">
    <property type="entry name" value="PHA_granule_1"/>
    <property type="match status" value="1"/>
</dbReference>
<dbReference type="Proteomes" id="UP001431217">
    <property type="component" value="Unassembled WGS sequence"/>
</dbReference>
<gene>
    <name evidence="2" type="ORF">M2650_02605</name>
</gene>
<feature type="compositionally biased region" description="Low complexity" evidence="1">
    <location>
        <begin position="155"/>
        <end position="165"/>
    </location>
</feature>
<feature type="region of interest" description="Disordered" evidence="1">
    <location>
        <begin position="141"/>
        <end position="178"/>
    </location>
</feature>
<name>A0ABT0MF82_9GAMM</name>
<feature type="compositionally biased region" description="Low complexity" evidence="1">
    <location>
        <begin position="13"/>
        <end position="23"/>
    </location>
</feature>
<dbReference type="Pfam" id="PF05597">
    <property type="entry name" value="Phasin"/>
    <property type="match status" value="1"/>
</dbReference>
<dbReference type="RefSeq" id="WP_249470747.1">
    <property type="nucleotide sequence ID" value="NZ_JAMBEP010000001.1"/>
</dbReference>
<comment type="caution">
    <text evidence="2">The sequence shown here is derived from an EMBL/GenBank/DDBJ whole genome shotgun (WGS) entry which is preliminary data.</text>
</comment>
<feature type="compositionally biased region" description="Basic residues" evidence="1">
    <location>
        <begin position="166"/>
        <end position="178"/>
    </location>
</feature>
<dbReference type="PANTHER" id="PTHR38664:SF1">
    <property type="entry name" value="SLR0058 PROTEIN"/>
    <property type="match status" value="1"/>
</dbReference>
<dbReference type="EMBL" id="JAMBEP010000001">
    <property type="protein sequence ID" value="MCL1633537.1"/>
    <property type="molecule type" value="Genomic_DNA"/>
</dbReference>
<keyword evidence="3" id="KW-1185">Reference proteome</keyword>
<feature type="compositionally biased region" description="Basic residues" evidence="1">
    <location>
        <begin position="1"/>
        <end position="12"/>
    </location>
</feature>